<dbReference type="EMBL" id="JBHSCR010000005">
    <property type="protein sequence ID" value="MFC4348065.1"/>
    <property type="molecule type" value="Genomic_DNA"/>
</dbReference>
<feature type="signal peptide" evidence="1">
    <location>
        <begin position="1"/>
        <end position="30"/>
    </location>
</feature>
<organism evidence="2 3">
    <name type="scientific">Kordiimonas lipolytica</name>
    <dbReference type="NCBI Taxonomy" id="1662421"/>
    <lineage>
        <taxon>Bacteria</taxon>
        <taxon>Pseudomonadati</taxon>
        <taxon>Pseudomonadota</taxon>
        <taxon>Alphaproteobacteria</taxon>
        <taxon>Kordiimonadales</taxon>
        <taxon>Kordiimonadaceae</taxon>
        <taxon>Kordiimonas</taxon>
    </lineage>
</organism>
<dbReference type="GO" id="GO:0016787">
    <property type="term" value="F:hydrolase activity"/>
    <property type="evidence" value="ECO:0007669"/>
    <property type="project" value="UniProtKB-KW"/>
</dbReference>
<accession>A0ABV8UAC1</accession>
<keyword evidence="3" id="KW-1185">Reference proteome</keyword>
<comment type="caution">
    <text evidence="2">The sequence shown here is derived from an EMBL/GenBank/DDBJ whole genome shotgun (WGS) entry which is preliminary data.</text>
</comment>
<dbReference type="InterPro" id="IPR034122">
    <property type="entry name" value="Retropepsin-like_bacterial"/>
</dbReference>
<feature type="chain" id="PRO_5045495663" evidence="1">
    <location>
        <begin position="31"/>
        <end position="316"/>
    </location>
</feature>
<keyword evidence="2" id="KW-0378">Hydrolase</keyword>
<evidence type="ECO:0000313" key="2">
    <source>
        <dbReference type="EMBL" id="MFC4348065.1"/>
    </source>
</evidence>
<proteinExistence type="predicted"/>
<dbReference type="Pfam" id="PF13650">
    <property type="entry name" value="Asp_protease_2"/>
    <property type="match status" value="2"/>
</dbReference>
<sequence length="316" mass="33991">MIGKPKFWKGSRTWLPFLFLCIVSLVPAAASDPTGVEDIPAASTKLKQDDQGRVLVDVEVRGEGPYPFLLDTAASRTVMYRTLVSVLGLEAVPFKSRRVMTATGAREMQLYRIGELKALGKSLQVKETVAMPDPSVEGISGILGIDILRGHVLMLDRTGVRLDDDRNVKREPGWLDLKARAVGYGSLAVTVVINGVEIHALVDTGSGATVLNGPAFEALQEIIPDGMTDDQASVSASGRAMAAHVIKVPGMTIGDWALGEQRLVSAHLPIFSTFGASHAPAMILGMDVLLQADTVAMDFKRWRMMVRTRGTGLAAR</sequence>
<evidence type="ECO:0000256" key="1">
    <source>
        <dbReference type="SAM" id="SignalP"/>
    </source>
</evidence>
<keyword evidence="1" id="KW-0732">Signal</keyword>
<reference evidence="3" key="1">
    <citation type="journal article" date="2019" name="Int. J. Syst. Evol. Microbiol.">
        <title>The Global Catalogue of Microorganisms (GCM) 10K type strain sequencing project: providing services to taxonomists for standard genome sequencing and annotation.</title>
        <authorList>
            <consortium name="The Broad Institute Genomics Platform"/>
            <consortium name="The Broad Institute Genome Sequencing Center for Infectious Disease"/>
            <person name="Wu L."/>
            <person name="Ma J."/>
        </authorList>
    </citation>
    <scope>NUCLEOTIDE SEQUENCE [LARGE SCALE GENOMIC DNA]</scope>
    <source>
        <strain evidence="3">CGMCC 1.15304</strain>
    </source>
</reference>
<dbReference type="SUPFAM" id="SSF50630">
    <property type="entry name" value="Acid proteases"/>
    <property type="match status" value="2"/>
</dbReference>
<dbReference type="EC" id="3.4.23.-" evidence="2"/>
<dbReference type="Gene3D" id="2.40.70.10">
    <property type="entry name" value="Acid Proteases"/>
    <property type="match status" value="2"/>
</dbReference>
<gene>
    <name evidence="2" type="ORF">ACFO5Q_09440</name>
</gene>
<dbReference type="CDD" id="cd05483">
    <property type="entry name" value="retropepsin_like_bacteria"/>
    <property type="match status" value="2"/>
</dbReference>
<name>A0ABV8UAC1_9PROT</name>
<dbReference type="RefSeq" id="WP_068151647.1">
    <property type="nucleotide sequence ID" value="NZ_JBHSCR010000005.1"/>
</dbReference>
<protein>
    <submittedName>
        <fullName evidence="2">Retroviral-like aspartic protease family protein</fullName>
        <ecNumber evidence="2">3.4.23.-</ecNumber>
    </submittedName>
</protein>
<dbReference type="Proteomes" id="UP001595776">
    <property type="component" value="Unassembled WGS sequence"/>
</dbReference>
<dbReference type="InterPro" id="IPR021109">
    <property type="entry name" value="Peptidase_aspartic_dom_sf"/>
</dbReference>
<evidence type="ECO:0000313" key="3">
    <source>
        <dbReference type="Proteomes" id="UP001595776"/>
    </source>
</evidence>